<comment type="caution">
    <text evidence="8">The sequence shown here is derived from an EMBL/GenBank/DDBJ whole genome shotgun (WGS) entry which is preliminary data.</text>
</comment>
<dbReference type="Pfam" id="PF00482">
    <property type="entry name" value="T2SSF"/>
    <property type="match status" value="1"/>
</dbReference>
<evidence type="ECO:0000313" key="8">
    <source>
        <dbReference type="EMBL" id="GGY04109.1"/>
    </source>
</evidence>
<sequence length="296" mass="31652">MNVFPVVLIGGTIGAGLALLVRELLRPQPALAVALQRTRPGALALSEQEPELNREERWGRWLLARLERVPGVRVPATNLTLLGQQPGQFMLKKTALAALGLLCPVLATVPWIVAGVSLPFYVPAVVGLVVAVLLFVTPDLAVRDQATRAREEFAHALSAYLDLVALKRAADAGPAEALEKAAAVGRGWQFVYLQGALRRARLEKIPPYQALSELAAEYDLPVLDDVADIMRGSATDGTAVYQALRARTAALNTELLTAQAAEANTASEKMTTPGALLAVLVMLLMAFPAVIRMLTV</sequence>
<gene>
    <name evidence="8" type="ORF">GCM10010358_67080</name>
</gene>
<evidence type="ECO:0000256" key="3">
    <source>
        <dbReference type="ARBA" id="ARBA00022692"/>
    </source>
</evidence>
<dbReference type="EMBL" id="BMVU01000052">
    <property type="protein sequence ID" value="GGY04109.1"/>
    <property type="molecule type" value="Genomic_DNA"/>
</dbReference>
<evidence type="ECO:0000256" key="2">
    <source>
        <dbReference type="ARBA" id="ARBA00022475"/>
    </source>
</evidence>
<reference evidence="8" key="1">
    <citation type="journal article" date="2014" name="Int. J. Syst. Evol. Microbiol.">
        <title>Complete genome sequence of Corynebacterium casei LMG S-19264T (=DSM 44701T), isolated from a smear-ripened cheese.</title>
        <authorList>
            <consortium name="US DOE Joint Genome Institute (JGI-PGF)"/>
            <person name="Walter F."/>
            <person name="Albersmeier A."/>
            <person name="Kalinowski J."/>
            <person name="Ruckert C."/>
        </authorList>
    </citation>
    <scope>NUCLEOTIDE SEQUENCE</scope>
    <source>
        <strain evidence="8">JCM 4790</strain>
    </source>
</reference>
<dbReference type="Proteomes" id="UP000619244">
    <property type="component" value="Unassembled WGS sequence"/>
</dbReference>
<dbReference type="RefSeq" id="WP_190194106.1">
    <property type="nucleotide sequence ID" value="NZ_BMVU01000052.1"/>
</dbReference>
<proteinExistence type="predicted"/>
<keyword evidence="9" id="KW-1185">Reference proteome</keyword>
<feature type="transmembrane region" description="Helical" evidence="6">
    <location>
        <begin position="120"/>
        <end position="142"/>
    </location>
</feature>
<feature type="transmembrane region" description="Helical" evidence="6">
    <location>
        <begin position="275"/>
        <end position="294"/>
    </location>
</feature>
<evidence type="ECO:0000256" key="1">
    <source>
        <dbReference type="ARBA" id="ARBA00004651"/>
    </source>
</evidence>
<evidence type="ECO:0000256" key="5">
    <source>
        <dbReference type="ARBA" id="ARBA00023136"/>
    </source>
</evidence>
<keyword evidence="2" id="KW-1003">Cell membrane</keyword>
<keyword evidence="5 6" id="KW-0472">Membrane</keyword>
<feature type="transmembrane region" description="Helical" evidence="6">
    <location>
        <begin position="95"/>
        <end position="114"/>
    </location>
</feature>
<evidence type="ECO:0000259" key="7">
    <source>
        <dbReference type="Pfam" id="PF00482"/>
    </source>
</evidence>
<reference evidence="8" key="2">
    <citation type="submission" date="2020-09" db="EMBL/GenBank/DDBJ databases">
        <authorList>
            <person name="Sun Q."/>
            <person name="Ohkuma M."/>
        </authorList>
    </citation>
    <scope>NUCLEOTIDE SEQUENCE</scope>
    <source>
        <strain evidence="8">JCM 4790</strain>
    </source>
</reference>
<evidence type="ECO:0000256" key="6">
    <source>
        <dbReference type="SAM" id="Phobius"/>
    </source>
</evidence>
<name>A0A918U7P1_9ACTN</name>
<protein>
    <recommendedName>
        <fullName evidence="7">Type II secretion system protein GspF domain-containing protein</fullName>
    </recommendedName>
</protein>
<organism evidence="8 9">
    <name type="scientific">Streptomyces minutiscleroticus</name>
    <dbReference type="NCBI Taxonomy" id="68238"/>
    <lineage>
        <taxon>Bacteria</taxon>
        <taxon>Bacillati</taxon>
        <taxon>Actinomycetota</taxon>
        <taxon>Actinomycetes</taxon>
        <taxon>Kitasatosporales</taxon>
        <taxon>Streptomycetaceae</taxon>
        <taxon>Streptomyces</taxon>
    </lineage>
</organism>
<dbReference type="PANTHER" id="PTHR35007:SF1">
    <property type="entry name" value="PILUS ASSEMBLY PROTEIN"/>
    <property type="match status" value="1"/>
</dbReference>
<keyword evidence="3 6" id="KW-0812">Transmembrane</keyword>
<dbReference type="PANTHER" id="PTHR35007">
    <property type="entry name" value="INTEGRAL MEMBRANE PROTEIN-RELATED"/>
    <property type="match status" value="1"/>
</dbReference>
<comment type="subcellular location">
    <subcellularLocation>
        <location evidence="1">Cell membrane</location>
        <topology evidence="1">Multi-pass membrane protein</topology>
    </subcellularLocation>
</comment>
<dbReference type="GO" id="GO:0005886">
    <property type="term" value="C:plasma membrane"/>
    <property type="evidence" value="ECO:0007669"/>
    <property type="project" value="UniProtKB-SubCell"/>
</dbReference>
<keyword evidence="4 6" id="KW-1133">Transmembrane helix</keyword>
<dbReference type="AlphaFoldDB" id="A0A918U7P1"/>
<evidence type="ECO:0000313" key="9">
    <source>
        <dbReference type="Proteomes" id="UP000619244"/>
    </source>
</evidence>
<accession>A0A918U7P1</accession>
<feature type="transmembrane region" description="Helical" evidence="6">
    <location>
        <begin position="6"/>
        <end position="25"/>
    </location>
</feature>
<feature type="domain" description="Type II secretion system protein GspF" evidence="7">
    <location>
        <begin position="161"/>
        <end position="288"/>
    </location>
</feature>
<dbReference type="InterPro" id="IPR018076">
    <property type="entry name" value="T2SS_GspF_dom"/>
</dbReference>
<evidence type="ECO:0000256" key="4">
    <source>
        <dbReference type="ARBA" id="ARBA00022989"/>
    </source>
</evidence>